<dbReference type="PROSITE" id="PS51257">
    <property type="entry name" value="PROKAR_LIPOPROTEIN"/>
    <property type="match status" value="1"/>
</dbReference>
<protein>
    <submittedName>
        <fullName evidence="1">Endo-arabinase</fullName>
    </submittedName>
</protein>
<proteinExistence type="predicted"/>
<accession>A0A4R5D4Z0</accession>
<evidence type="ECO:0000313" key="2">
    <source>
        <dbReference type="Proteomes" id="UP000294644"/>
    </source>
</evidence>
<keyword evidence="2" id="KW-1185">Reference proteome</keyword>
<dbReference type="Proteomes" id="UP000294644">
    <property type="component" value="Unassembled WGS sequence"/>
</dbReference>
<sequence length="149" mass="16800">MNCKSLIYLLVIASLIACKQKSDESEKIKKLLETESATWRARDGKAHAECWHIQPYSRILVSTADGKTLDIPAIAMTNTDPKSMGNGGYSVNTNYKMSIKENNAWVSHDEVSTAKDGKRSYSHEIRLVEKIKGQWKLVGQSIHVYKSER</sequence>
<gene>
    <name evidence="1" type="ORF">E0F91_03620</name>
</gene>
<comment type="caution">
    <text evidence="1">The sequence shown here is derived from an EMBL/GenBank/DDBJ whole genome shotgun (WGS) entry which is preliminary data.</text>
</comment>
<dbReference type="Gene3D" id="3.10.450.50">
    <property type="match status" value="1"/>
</dbReference>
<reference evidence="1 2" key="1">
    <citation type="submission" date="2019-03" db="EMBL/GenBank/DDBJ databases">
        <title>Flavobacterium LB-D12 sp. nov., isolated from arctic soil.</title>
        <authorList>
            <person name="Chaudhary D.K."/>
        </authorList>
    </citation>
    <scope>NUCLEOTIDE SEQUENCE [LARGE SCALE GENOMIC DNA]</scope>
    <source>
        <strain evidence="1 2">LB-D12</strain>
    </source>
</reference>
<name>A0A4R5D4Z0_9FLAO</name>
<dbReference type="AlphaFoldDB" id="A0A4R5D4Z0"/>
<organism evidence="1 2">
    <name type="scientific">Flavobacterium sandaracinum</name>
    <dbReference type="NCBI Taxonomy" id="2541733"/>
    <lineage>
        <taxon>Bacteria</taxon>
        <taxon>Pseudomonadati</taxon>
        <taxon>Bacteroidota</taxon>
        <taxon>Flavobacteriia</taxon>
        <taxon>Flavobacteriales</taxon>
        <taxon>Flavobacteriaceae</taxon>
        <taxon>Flavobacterium</taxon>
    </lineage>
</organism>
<dbReference type="RefSeq" id="WP_132064993.1">
    <property type="nucleotide sequence ID" value="NZ_SMFN01000003.1"/>
</dbReference>
<dbReference type="OrthoDB" id="8432779at2"/>
<evidence type="ECO:0000313" key="1">
    <source>
        <dbReference type="EMBL" id="TDE06900.1"/>
    </source>
</evidence>
<dbReference type="EMBL" id="SMFN01000003">
    <property type="protein sequence ID" value="TDE06900.1"/>
    <property type="molecule type" value="Genomic_DNA"/>
</dbReference>